<dbReference type="Proteomes" id="UP000886520">
    <property type="component" value="Chromosome 22"/>
</dbReference>
<comment type="caution">
    <text evidence="2">The sequence shown here is derived from an EMBL/GenBank/DDBJ whole genome shotgun (WGS) entry which is preliminary data.</text>
</comment>
<dbReference type="InterPro" id="IPR051283">
    <property type="entry name" value="Sec_Metabolite_Acyltrans"/>
</dbReference>
<reference evidence="2" key="1">
    <citation type="submission" date="2021-01" db="EMBL/GenBank/DDBJ databases">
        <title>Adiantum capillus-veneris genome.</title>
        <authorList>
            <person name="Fang Y."/>
            <person name="Liao Q."/>
        </authorList>
    </citation>
    <scope>NUCLEOTIDE SEQUENCE</scope>
    <source>
        <strain evidence="2">H3</strain>
        <tissue evidence="2">Leaf</tissue>
    </source>
</reference>
<gene>
    <name evidence="2" type="ORF">GOP47_0022756</name>
</gene>
<dbReference type="OrthoDB" id="1862401at2759"/>
<keyword evidence="1" id="KW-0808">Transferase</keyword>
<proteinExistence type="predicted"/>
<dbReference type="AlphaFoldDB" id="A0A9D4U734"/>
<keyword evidence="3" id="KW-1185">Reference proteome</keyword>
<dbReference type="PANTHER" id="PTHR31896">
    <property type="entry name" value="FAMILY REGULATORY PROTEIN, PUTATIVE (AFU_ORTHOLOGUE AFUA_3G14730)-RELATED"/>
    <property type="match status" value="1"/>
</dbReference>
<name>A0A9D4U734_ADICA</name>
<dbReference type="InterPro" id="IPR023213">
    <property type="entry name" value="CAT-like_dom_sf"/>
</dbReference>
<dbReference type="PANTHER" id="PTHR31896:SF64">
    <property type="entry name" value="TRICHOTHECENE 3-O-ACETYLTRANSFERASE"/>
    <property type="match status" value="1"/>
</dbReference>
<dbReference type="EMBL" id="JABFUD020000022">
    <property type="protein sequence ID" value="KAI5062217.1"/>
    <property type="molecule type" value="Genomic_DNA"/>
</dbReference>
<protein>
    <submittedName>
        <fullName evidence="2">Uncharacterized protein</fullName>
    </submittedName>
</protein>
<dbReference type="GO" id="GO:0016740">
    <property type="term" value="F:transferase activity"/>
    <property type="evidence" value="ECO:0007669"/>
    <property type="project" value="UniProtKB-KW"/>
</dbReference>
<dbReference type="Gene3D" id="3.30.559.10">
    <property type="entry name" value="Chloramphenicol acetyltransferase-like domain"/>
    <property type="match status" value="2"/>
</dbReference>
<organism evidence="2 3">
    <name type="scientific">Adiantum capillus-veneris</name>
    <name type="common">Maidenhair fern</name>
    <dbReference type="NCBI Taxonomy" id="13818"/>
    <lineage>
        <taxon>Eukaryota</taxon>
        <taxon>Viridiplantae</taxon>
        <taxon>Streptophyta</taxon>
        <taxon>Embryophyta</taxon>
        <taxon>Tracheophyta</taxon>
        <taxon>Polypodiopsida</taxon>
        <taxon>Polypodiidae</taxon>
        <taxon>Polypodiales</taxon>
        <taxon>Pteridineae</taxon>
        <taxon>Pteridaceae</taxon>
        <taxon>Vittarioideae</taxon>
        <taxon>Adiantum</taxon>
    </lineage>
</organism>
<accession>A0A9D4U734</accession>
<evidence type="ECO:0000256" key="1">
    <source>
        <dbReference type="ARBA" id="ARBA00022679"/>
    </source>
</evidence>
<sequence>MAETVVILSTCIVRPSRPTSPHHMFLAAPDFLWRWFHYNQRILFFKLPNLPPLSSESFIAHLKDSLASALVEFFPWAGRCFEQENGRLALDCNDAGVPFIEAYVDLPFSTLENDGFQYQPFFKNMAPHGDVVRWSGPDLPLLSVQVTRFLNDEGFVLGIGHSHIVADGSSLWHFMKSWEEENDKAGPPFPEGVGSHLELAQYNFHFTSEMVRKLKNMATASYPTGHVPFSSLQALSAHMWRHMIEATDVDESRNSGFFLMANMRSRMKPPLPEGYFGNAINREGTIARKGELQQESLGATALRIQRLIEMLDETLMRTLYGKVEVLPLIKIMEEMDFSIVMFQLSSSPRFPVYDVDFGWGPPLSVQCPRIRGDGEMVWFPGQKGGGSIDISLALPKPAMERLRHNEGFLSF</sequence>
<evidence type="ECO:0000313" key="3">
    <source>
        <dbReference type="Proteomes" id="UP000886520"/>
    </source>
</evidence>
<evidence type="ECO:0000313" key="2">
    <source>
        <dbReference type="EMBL" id="KAI5062217.1"/>
    </source>
</evidence>
<dbReference type="Pfam" id="PF02458">
    <property type="entry name" value="Transferase"/>
    <property type="match status" value="2"/>
</dbReference>